<evidence type="ECO:0000256" key="2">
    <source>
        <dbReference type="ARBA" id="ARBA00022741"/>
    </source>
</evidence>
<proteinExistence type="predicted"/>
<dbReference type="InterPro" id="IPR015854">
    <property type="entry name" value="ABC_transpr_LolD-like"/>
</dbReference>
<protein>
    <submittedName>
        <fullName evidence="6">Putative ABC transport system ATP-binding protein</fullName>
    </submittedName>
</protein>
<dbReference type="GO" id="GO:0005524">
    <property type="term" value="F:ATP binding"/>
    <property type="evidence" value="ECO:0007669"/>
    <property type="project" value="UniProtKB-KW"/>
</dbReference>
<dbReference type="FunFam" id="3.40.50.300:FF:000032">
    <property type="entry name" value="Export ABC transporter ATP-binding protein"/>
    <property type="match status" value="1"/>
</dbReference>
<dbReference type="PANTHER" id="PTHR24220">
    <property type="entry name" value="IMPORT ATP-BINDING PROTEIN"/>
    <property type="match status" value="1"/>
</dbReference>
<feature type="region of interest" description="Disordered" evidence="4">
    <location>
        <begin position="1"/>
        <end position="57"/>
    </location>
</feature>
<dbReference type="Gene3D" id="3.40.50.300">
    <property type="entry name" value="P-loop containing nucleotide triphosphate hydrolases"/>
    <property type="match status" value="1"/>
</dbReference>
<dbReference type="SUPFAM" id="SSF52540">
    <property type="entry name" value="P-loop containing nucleoside triphosphate hydrolases"/>
    <property type="match status" value="1"/>
</dbReference>
<keyword evidence="2" id="KW-0547">Nucleotide-binding</keyword>
<sequence length="362" mass="38136">MARRSRRRERAAAAESPQQGLTDTPTAGTPAPDSPAPDSSSTDIWARGTESRDVPSQFTPVAYEEPATMPLARLPLGAEHATATGTATGTATATGAATGAPVIELDQVSKSYRAGALDVAALRGVSTRIGQGEYVAIVGPSGSGKSTLMHIIGCLDVLTGGTYRLSGEDVSAMTEEDLAEIRNRRIGFVFQQFNLLPSLSAWRNVELPLVYRGERRDVRRSRAVAALERVGLADRVEHRPGELSGGQQQRVAVARALVGDPSLILADEPTGNLDSTATRDVLNLFDELHAQGRTIVLITHEQEVADRARRVLRIRDGLIDSDSAADAAVDSAAGSASAVAAQPVAHPATKPATQPTTQVATR</sequence>
<dbReference type="CDD" id="cd03255">
    <property type="entry name" value="ABC_MJ0796_LolCDE_FtsE"/>
    <property type="match status" value="1"/>
</dbReference>
<dbReference type="InterPro" id="IPR027417">
    <property type="entry name" value="P-loop_NTPase"/>
</dbReference>
<keyword evidence="1" id="KW-0813">Transport</keyword>
<evidence type="ECO:0000256" key="3">
    <source>
        <dbReference type="ARBA" id="ARBA00022840"/>
    </source>
</evidence>
<keyword evidence="7" id="KW-1185">Reference proteome</keyword>
<dbReference type="InterPro" id="IPR017871">
    <property type="entry name" value="ABC_transporter-like_CS"/>
</dbReference>
<dbReference type="SMART" id="SM00382">
    <property type="entry name" value="AAA"/>
    <property type="match status" value="1"/>
</dbReference>
<evidence type="ECO:0000256" key="4">
    <source>
        <dbReference type="SAM" id="MobiDB-lite"/>
    </source>
</evidence>
<reference evidence="7" key="1">
    <citation type="submission" date="2015-11" db="EMBL/GenBank/DDBJ databases">
        <authorList>
            <person name="Varghese N."/>
        </authorList>
    </citation>
    <scope>NUCLEOTIDE SEQUENCE [LARGE SCALE GENOMIC DNA]</scope>
    <source>
        <strain evidence="7">DSM 45899</strain>
    </source>
</reference>
<dbReference type="RefSeq" id="WP_091271999.1">
    <property type="nucleotide sequence ID" value="NZ_FAOZ01000002.1"/>
</dbReference>
<gene>
    <name evidence="6" type="ORF">Ga0074812_10218</name>
</gene>
<dbReference type="GO" id="GO:0005886">
    <property type="term" value="C:plasma membrane"/>
    <property type="evidence" value="ECO:0007669"/>
    <property type="project" value="TreeGrafter"/>
</dbReference>
<evidence type="ECO:0000256" key="1">
    <source>
        <dbReference type="ARBA" id="ARBA00022448"/>
    </source>
</evidence>
<accession>A0A0S4QFQ9</accession>
<feature type="domain" description="ABC transporter" evidence="5">
    <location>
        <begin position="103"/>
        <end position="341"/>
    </location>
</feature>
<dbReference type="InterPro" id="IPR003593">
    <property type="entry name" value="AAA+_ATPase"/>
</dbReference>
<dbReference type="PANTHER" id="PTHR24220:SF86">
    <property type="entry name" value="ABC TRANSPORTER ABCH.1"/>
    <property type="match status" value="1"/>
</dbReference>
<feature type="region of interest" description="Disordered" evidence="4">
    <location>
        <begin position="332"/>
        <end position="362"/>
    </location>
</feature>
<feature type="compositionally biased region" description="Low complexity" evidence="4">
    <location>
        <begin position="22"/>
        <end position="43"/>
    </location>
</feature>
<dbReference type="InterPro" id="IPR017911">
    <property type="entry name" value="MacB-like_ATP-bd"/>
</dbReference>
<dbReference type="PROSITE" id="PS00211">
    <property type="entry name" value="ABC_TRANSPORTER_1"/>
    <property type="match status" value="1"/>
</dbReference>
<organism evidence="6 7">
    <name type="scientific">Parafrankia irregularis</name>
    <dbReference type="NCBI Taxonomy" id="795642"/>
    <lineage>
        <taxon>Bacteria</taxon>
        <taxon>Bacillati</taxon>
        <taxon>Actinomycetota</taxon>
        <taxon>Actinomycetes</taxon>
        <taxon>Frankiales</taxon>
        <taxon>Frankiaceae</taxon>
        <taxon>Parafrankia</taxon>
    </lineage>
</organism>
<evidence type="ECO:0000313" key="6">
    <source>
        <dbReference type="EMBL" id="CUU54015.1"/>
    </source>
</evidence>
<keyword evidence="3 6" id="KW-0067">ATP-binding</keyword>
<evidence type="ECO:0000313" key="7">
    <source>
        <dbReference type="Proteomes" id="UP000198802"/>
    </source>
</evidence>
<dbReference type="InterPro" id="IPR003439">
    <property type="entry name" value="ABC_transporter-like_ATP-bd"/>
</dbReference>
<dbReference type="GO" id="GO:0016887">
    <property type="term" value="F:ATP hydrolysis activity"/>
    <property type="evidence" value="ECO:0007669"/>
    <property type="project" value="InterPro"/>
</dbReference>
<dbReference type="PROSITE" id="PS50893">
    <property type="entry name" value="ABC_TRANSPORTER_2"/>
    <property type="match status" value="1"/>
</dbReference>
<dbReference type="AlphaFoldDB" id="A0A0S4QFQ9"/>
<name>A0A0S4QFQ9_9ACTN</name>
<evidence type="ECO:0000259" key="5">
    <source>
        <dbReference type="PROSITE" id="PS50893"/>
    </source>
</evidence>
<dbReference type="Proteomes" id="UP000198802">
    <property type="component" value="Unassembled WGS sequence"/>
</dbReference>
<dbReference type="EMBL" id="FAOZ01000002">
    <property type="protein sequence ID" value="CUU54015.1"/>
    <property type="molecule type" value="Genomic_DNA"/>
</dbReference>
<dbReference type="GO" id="GO:0022857">
    <property type="term" value="F:transmembrane transporter activity"/>
    <property type="evidence" value="ECO:0007669"/>
    <property type="project" value="TreeGrafter"/>
</dbReference>
<dbReference type="GO" id="GO:0098796">
    <property type="term" value="C:membrane protein complex"/>
    <property type="evidence" value="ECO:0007669"/>
    <property type="project" value="UniProtKB-ARBA"/>
</dbReference>
<dbReference type="Pfam" id="PF00005">
    <property type="entry name" value="ABC_tran"/>
    <property type="match status" value="1"/>
</dbReference>